<evidence type="ECO:0000313" key="1">
    <source>
        <dbReference type="EMBL" id="ABO93969.1"/>
    </source>
</evidence>
<gene>
    <name evidence="1" type="ORF">OSTLU_92231</name>
</gene>
<evidence type="ECO:0000313" key="2">
    <source>
        <dbReference type="Proteomes" id="UP000001568"/>
    </source>
</evidence>
<reference evidence="1 2" key="1">
    <citation type="journal article" date="2007" name="Proc. Natl. Acad. Sci. U.S.A.">
        <title>The tiny eukaryote Ostreococcus provides genomic insights into the paradox of plankton speciation.</title>
        <authorList>
            <person name="Palenik B."/>
            <person name="Grimwood J."/>
            <person name="Aerts A."/>
            <person name="Rouze P."/>
            <person name="Salamov A."/>
            <person name="Putnam N."/>
            <person name="Dupont C."/>
            <person name="Jorgensen R."/>
            <person name="Derelle E."/>
            <person name="Rombauts S."/>
            <person name="Zhou K."/>
            <person name="Otillar R."/>
            <person name="Merchant S.S."/>
            <person name="Podell S."/>
            <person name="Gaasterland T."/>
            <person name="Napoli C."/>
            <person name="Gendler K."/>
            <person name="Manuell A."/>
            <person name="Tai V."/>
            <person name="Vallon O."/>
            <person name="Piganeau G."/>
            <person name="Jancek S."/>
            <person name="Heijde M."/>
            <person name="Jabbari K."/>
            <person name="Bowler C."/>
            <person name="Lohr M."/>
            <person name="Robbens S."/>
            <person name="Werner G."/>
            <person name="Dubchak I."/>
            <person name="Pazour G.J."/>
            <person name="Ren Q."/>
            <person name="Paulsen I."/>
            <person name="Delwiche C."/>
            <person name="Schmutz J."/>
            <person name="Rokhsar D."/>
            <person name="Van de Peer Y."/>
            <person name="Moreau H."/>
            <person name="Grigoriev I.V."/>
        </authorList>
    </citation>
    <scope>NUCLEOTIDE SEQUENCE [LARGE SCALE GENOMIC DNA]</scope>
    <source>
        <strain evidence="1 2">CCE9901</strain>
    </source>
</reference>
<sequence>LARDFAFDEVVMTDQSRVLENVTRENVEMNRKEIGGAATALHVMALDWEVEEELKAVSERGPFDVVVGTDVLFGVHLVAPLLRVIERTLSDTRKSAVCYICVQRRSPDAHDEFLRLAGEKFAVVAVEKALVAFSEDDECEIFELRWKRAKKRKSVD</sequence>
<dbReference type="AlphaFoldDB" id="A4RS48"/>
<dbReference type="InterPro" id="IPR019410">
    <property type="entry name" value="Methyltransf_16"/>
</dbReference>
<dbReference type="Gene3D" id="3.40.50.150">
    <property type="entry name" value="Vaccinia Virus protein VP39"/>
    <property type="match status" value="1"/>
</dbReference>
<evidence type="ECO:0008006" key="3">
    <source>
        <dbReference type="Google" id="ProtNLM"/>
    </source>
</evidence>
<dbReference type="InterPro" id="IPR029063">
    <property type="entry name" value="SAM-dependent_MTases_sf"/>
</dbReference>
<name>A4RS48_OSTLU</name>
<dbReference type="HOGENOM" id="CLU_1689648_0_0_1"/>
<dbReference type="PANTHER" id="PTHR14614">
    <property type="entry name" value="HEPATOCELLULAR CARCINOMA-ASSOCIATED ANTIGEN"/>
    <property type="match status" value="1"/>
</dbReference>
<dbReference type="OrthoDB" id="498826at2759"/>
<feature type="non-terminal residue" evidence="1">
    <location>
        <position position="1"/>
    </location>
</feature>
<dbReference type="SUPFAM" id="SSF53335">
    <property type="entry name" value="S-adenosyl-L-methionine-dependent methyltransferases"/>
    <property type="match status" value="1"/>
</dbReference>
<organism evidence="1 2">
    <name type="scientific">Ostreococcus lucimarinus (strain CCE9901)</name>
    <dbReference type="NCBI Taxonomy" id="436017"/>
    <lineage>
        <taxon>Eukaryota</taxon>
        <taxon>Viridiplantae</taxon>
        <taxon>Chlorophyta</taxon>
        <taxon>Mamiellophyceae</taxon>
        <taxon>Mamiellales</taxon>
        <taxon>Bathycoccaceae</taxon>
        <taxon>Ostreococcus</taxon>
    </lineage>
</organism>
<proteinExistence type="predicted"/>
<accession>A4RS48</accession>
<dbReference type="GeneID" id="4999677"/>
<keyword evidence="2" id="KW-1185">Reference proteome</keyword>
<dbReference type="RefSeq" id="XP_001415677.1">
    <property type="nucleotide sequence ID" value="XM_001415640.1"/>
</dbReference>
<dbReference type="Proteomes" id="UP000001568">
    <property type="component" value="Chromosome 1"/>
</dbReference>
<dbReference type="PANTHER" id="PTHR14614:SF98">
    <property type="entry name" value="S-ADENOSYL-L-METHIONINE-DEPENDENT METHYLTRANSFERASES SUPERFAMILY PROTEIN"/>
    <property type="match status" value="1"/>
</dbReference>
<dbReference type="Pfam" id="PF10294">
    <property type="entry name" value="Methyltransf_16"/>
    <property type="match status" value="1"/>
</dbReference>
<protein>
    <recommendedName>
        <fullName evidence="3">Calmodulin-lysine N-methyltransferase</fullName>
    </recommendedName>
</protein>
<dbReference type="KEGG" id="olu:OSTLU_92231"/>
<dbReference type="EMBL" id="CP000581">
    <property type="protein sequence ID" value="ABO93969.1"/>
    <property type="molecule type" value="Genomic_DNA"/>
</dbReference>